<dbReference type="GO" id="GO:0005829">
    <property type="term" value="C:cytosol"/>
    <property type="evidence" value="ECO:0007669"/>
    <property type="project" value="TreeGrafter"/>
</dbReference>
<comment type="catalytic activity">
    <reaction evidence="6">
        <text>2-deoxy-alpha-D-ribose 1-phosphate = 2-deoxy-D-ribose 5-phosphate</text>
        <dbReference type="Rhea" id="RHEA:27658"/>
        <dbReference type="ChEBI" id="CHEBI:57259"/>
        <dbReference type="ChEBI" id="CHEBI:62877"/>
        <dbReference type="EC" id="5.4.2.7"/>
    </reaction>
</comment>
<dbReference type="Pfam" id="PF01676">
    <property type="entry name" value="Metalloenzyme"/>
    <property type="match status" value="1"/>
</dbReference>
<evidence type="ECO:0000256" key="3">
    <source>
        <dbReference type="ARBA" id="ARBA00022723"/>
    </source>
</evidence>
<feature type="binding site" evidence="6">
    <location>
        <position position="354"/>
    </location>
    <ligand>
        <name>Mn(2+)</name>
        <dbReference type="ChEBI" id="CHEBI:29035"/>
        <label>1</label>
    </ligand>
</feature>
<dbReference type="GO" id="GO:0030145">
    <property type="term" value="F:manganese ion binding"/>
    <property type="evidence" value="ECO:0007669"/>
    <property type="project" value="UniProtKB-UniRule"/>
</dbReference>
<dbReference type="STRING" id="1630136.AS592_07375"/>
<evidence type="ECO:0000259" key="8">
    <source>
        <dbReference type="Pfam" id="PF01676"/>
    </source>
</evidence>
<feature type="domain" description="Metalloenzyme" evidence="8">
    <location>
        <begin position="3"/>
        <end position="405"/>
    </location>
</feature>
<dbReference type="InterPro" id="IPR010045">
    <property type="entry name" value="DeoB"/>
</dbReference>
<dbReference type="NCBIfam" id="NF003766">
    <property type="entry name" value="PRK05362.1"/>
    <property type="match status" value="1"/>
</dbReference>
<comment type="catalytic activity">
    <reaction evidence="6">
        <text>alpha-D-ribose 1-phosphate = D-ribose 5-phosphate</text>
        <dbReference type="Rhea" id="RHEA:18793"/>
        <dbReference type="ChEBI" id="CHEBI:57720"/>
        <dbReference type="ChEBI" id="CHEBI:78346"/>
        <dbReference type="EC" id="5.4.2.7"/>
    </reaction>
</comment>
<evidence type="ECO:0000256" key="6">
    <source>
        <dbReference type="HAMAP-Rule" id="MF_00740"/>
    </source>
</evidence>
<dbReference type="AlphaFoldDB" id="A0A151CH79"/>
<dbReference type="GO" id="GO:0000287">
    <property type="term" value="F:magnesium ion binding"/>
    <property type="evidence" value="ECO:0007669"/>
    <property type="project" value="UniProtKB-UniRule"/>
</dbReference>
<comment type="cofactor">
    <cofactor evidence="6">
        <name>Mn(2+)</name>
        <dbReference type="ChEBI" id="CHEBI:29035"/>
    </cofactor>
    <text evidence="6">Binds 2 manganese ions.</text>
</comment>
<comment type="pathway">
    <text evidence="6">Carbohydrate degradation; 2-deoxy-D-ribose 1-phosphate degradation; D-glyceraldehyde 3-phosphate and acetaldehyde from 2-deoxy-alpha-D-ribose 1-phosphate: step 1/2.</text>
</comment>
<keyword evidence="10" id="KW-1185">Reference proteome</keyword>
<dbReference type="Gene3D" id="3.30.70.1250">
    <property type="entry name" value="Phosphopentomutase"/>
    <property type="match status" value="1"/>
</dbReference>
<dbReference type="PANTHER" id="PTHR21110:SF0">
    <property type="entry name" value="PHOSPHOPENTOMUTASE"/>
    <property type="match status" value="1"/>
</dbReference>
<feature type="binding site" evidence="6">
    <location>
        <position position="366"/>
    </location>
    <ligand>
        <name>Mn(2+)</name>
        <dbReference type="ChEBI" id="CHEBI:29035"/>
        <label>2</label>
    </ligand>
</feature>
<comment type="similarity">
    <text evidence="1 6">Belongs to the phosphopentomutase family.</text>
</comment>
<dbReference type="Proteomes" id="UP000075359">
    <property type="component" value="Unassembled WGS sequence"/>
</dbReference>
<evidence type="ECO:0000256" key="4">
    <source>
        <dbReference type="ARBA" id="ARBA00023211"/>
    </source>
</evidence>
<dbReference type="PIRSF" id="PIRSF001491">
    <property type="entry name" value="Ppentomutase"/>
    <property type="match status" value="1"/>
</dbReference>
<keyword evidence="5 6" id="KW-0413">Isomerase</keyword>
<dbReference type="Gene3D" id="3.40.720.10">
    <property type="entry name" value="Alkaline Phosphatase, subunit A"/>
    <property type="match status" value="1"/>
</dbReference>
<gene>
    <name evidence="6" type="primary">deoB</name>
    <name evidence="9" type="ORF">AS592_07375</name>
</gene>
<accession>A0A151CH79</accession>
<sequence>MRRTVILLLDSFGLGGAEDADRFVGETAEGETFTDMFSNTLGHIAQACFEGKAEKGRSGPLDISSLNRLGIGRACLESSGFFPPGLDESVEPVAAYGYAKERSTGKDTTSGHWEITGVPVKFEWGYFKDKQNSFPPELLDELIERGGIPGVLGNCHASGTTILQELGEEHMATGKPIVYTSADSVFQIACHEETFGLERLYELCILARELVDKYNIARVIARPFIGTDKSNFKRTGNRHDYSVPPPKPTLLEKMKEVGGEVVSVGKISDIFATQGITKAVKATGLEVLFDASLEALNEAGDQTIIFTNFVNFDADFGHRRDVSGYAAALEYFDRRLPEMILSLEDDDLLVLTADHGCDPTWKGTDHTREHIPVIFYGKHVKAGFVGGRESFADIGQTIAEYHGLEPLDAGESFYSEIKL</sequence>
<dbReference type="NCBIfam" id="TIGR01696">
    <property type="entry name" value="deoB"/>
    <property type="match status" value="1"/>
</dbReference>
<comment type="function">
    <text evidence="6">Isomerase that catalyzes the conversion of deoxy-ribose 1-phosphate (dRib-1-P) and ribose 1-phosphate (Rib-1-P) to deoxy-ribose 5-phosphate (dRib-5-P) and ribose 5-phosphate (Rib-5-P), respectively.</text>
</comment>
<dbReference type="SUPFAM" id="SSF53649">
    <property type="entry name" value="Alkaline phosphatase-like"/>
    <property type="match status" value="1"/>
</dbReference>
<dbReference type="EMBL" id="LNKT01000023">
    <property type="protein sequence ID" value="KYJ86613.1"/>
    <property type="molecule type" value="Genomic_DNA"/>
</dbReference>
<dbReference type="FunFam" id="3.30.70.1250:FF:000001">
    <property type="entry name" value="Phosphopentomutase"/>
    <property type="match status" value="1"/>
</dbReference>
<dbReference type="GO" id="GO:0008973">
    <property type="term" value="F:phosphopentomutase activity"/>
    <property type="evidence" value="ECO:0007669"/>
    <property type="project" value="UniProtKB-UniRule"/>
</dbReference>
<dbReference type="GO" id="GO:0006018">
    <property type="term" value="P:2-deoxyribose 1-phosphate catabolic process"/>
    <property type="evidence" value="ECO:0007669"/>
    <property type="project" value="UniProtKB-UniRule"/>
</dbReference>
<dbReference type="InterPro" id="IPR006124">
    <property type="entry name" value="Metalloenzyme"/>
</dbReference>
<keyword evidence="3 6" id="KW-0479">Metal-binding</keyword>
<evidence type="ECO:0000256" key="1">
    <source>
        <dbReference type="ARBA" id="ARBA00010373"/>
    </source>
</evidence>
<evidence type="ECO:0000313" key="9">
    <source>
        <dbReference type="EMBL" id="KYJ86613.1"/>
    </source>
</evidence>
<protein>
    <recommendedName>
        <fullName evidence="6 7">Phosphopentomutase</fullName>
        <ecNumber evidence="6 7">5.4.2.7</ecNumber>
    </recommendedName>
    <alternativeName>
        <fullName evidence="6">Phosphodeoxyribomutase</fullName>
    </alternativeName>
</protein>
<proteinExistence type="inferred from homology"/>
<comment type="subcellular location">
    <subcellularLocation>
        <location evidence="6">Cytoplasm</location>
    </subcellularLocation>
</comment>
<keyword evidence="4 6" id="KW-0464">Manganese</keyword>
<dbReference type="UniPathway" id="UPA00087">
    <property type="reaction ID" value="UER00173"/>
</dbReference>
<comment type="caution">
    <text evidence="9">The sequence shown here is derived from an EMBL/GenBank/DDBJ whole genome shotgun (WGS) entry which is preliminary data.</text>
</comment>
<dbReference type="CDD" id="cd16009">
    <property type="entry name" value="PPM"/>
    <property type="match status" value="1"/>
</dbReference>
<keyword evidence="2 6" id="KW-0963">Cytoplasm</keyword>
<feature type="binding site" evidence="6">
    <location>
        <position position="355"/>
    </location>
    <ligand>
        <name>Mn(2+)</name>
        <dbReference type="ChEBI" id="CHEBI:29035"/>
        <label>1</label>
    </ligand>
</feature>
<name>A0A151CH79_9BACT</name>
<dbReference type="GO" id="GO:0043094">
    <property type="term" value="P:metabolic compound salvage"/>
    <property type="evidence" value="ECO:0007669"/>
    <property type="project" value="UniProtKB-UniRule"/>
</dbReference>
<feature type="binding site" evidence="6">
    <location>
        <position position="313"/>
    </location>
    <ligand>
        <name>Mn(2+)</name>
        <dbReference type="ChEBI" id="CHEBI:29035"/>
        <label>2</label>
    </ligand>
</feature>
<dbReference type="EC" id="5.4.2.7" evidence="6 7"/>
<organism evidence="9 10">
    <name type="scientific">Sulfurovum riftiae</name>
    <dbReference type="NCBI Taxonomy" id="1630136"/>
    <lineage>
        <taxon>Bacteria</taxon>
        <taxon>Pseudomonadati</taxon>
        <taxon>Campylobacterota</taxon>
        <taxon>Epsilonproteobacteria</taxon>
        <taxon>Campylobacterales</taxon>
        <taxon>Sulfurovaceae</taxon>
        <taxon>Sulfurovum</taxon>
    </lineage>
</organism>
<dbReference type="InterPro" id="IPR024052">
    <property type="entry name" value="Phosphopentomutase_DeoB_cap_sf"/>
</dbReference>
<evidence type="ECO:0000313" key="10">
    <source>
        <dbReference type="Proteomes" id="UP000075359"/>
    </source>
</evidence>
<dbReference type="HAMAP" id="MF_00740">
    <property type="entry name" value="Phosphopentomut"/>
    <property type="match status" value="1"/>
</dbReference>
<reference evidence="9 10" key="1">
    <citation type="submission" date="2015-11" db="EMBL/GenBank/DDBJ databases">
        <title>Draft genome of Sulfurovum riftiae 1812E, a member of the Epsilonproteobacteria isolated from the tube of the deep-sea hydrothermal vent tubewom Riftia pachyptila.</title>
        <authorList>
            <person name="Vetriani C."/>
            <person name="Giovannelli D."/>
        </authorList>
    </citation>
    <scope>NUCLEOTIDE SEQUENCE [LARGE SCALE GENOMIC DNA]</scope>
    <source>
        <strain evidence="9 10">1812E</strain>
    </source>
</reference>
<dbReference type="GO" id="GO:0006015">
    <property type="term" value="P:5-phosphoribose 1-diphosphate biosynthetic process"/>
    <property type="evidence" value="ECO:0007669"/>
    <property type="project" value="UniProtKB-UniPathway"/>
</dbReference>
<feature type="binding site" evidence="6">
    <location>
        <position position="10"/>
    </location>
    <ligand>
        <name>Mn(2+)</name>
        <dbReference type="ChEBI" id="CHEBI:29035"/>
        <label>1</label>
    </ligand>
</feature>
<dbReference type="PANTHER" id="PTHR21110">
    <property type="entry name" value="PHOSPHOPENTOMUTASE"/>
    <property type="match status" value="1"/>
</dbReference>
<dbReference type="SUPFAM" id="SSF143856">
    <property type="entry name" value="DeoB insert domain-like"/>
    <property type="match status" value="1"/>
</dbReference>
<evidence type="ECO:0000256" key="7">
    <source>
        <dbReference type="NCBIfam" id="TIGR01696"/>
    </source>
</evidence>
<dbReference type="OrthoDB" id="9769930at2"/>
<evidence type="ECO:0000256" key="2">
    <source>
        <dbReference type="ARBA" id="ARBA00022490"/>
    </source>
</evidence>
<feature type="binding site" evidence="6">
    <location>
        <position position="318"/>
    </location>
    <ligand>
        <name>Mn(2+)</name>
        <dbReference type="ChEBI" id="CHEBI:29035"/>
        <label>2</label>
    </ligand>
</feature>
<evidence type="ECO:0000256" key="5">
    <source>
        <dbReference type="ARBA" id="ARBA00023235"/>
    </source>
</evidence>
<dbReference type="InterPro" id="IPR017850">
    <property type="entry name" value="Alkaline_phosphatase_core_sf"/>
</dbReference>
<dbReference type="GO" id="GO:0009117">
    <property type="term" value="P:nucleotide metabolic process"/>
    <property type="evidence" value="ECO:0007669"/>
    <property type="project" value="UniProtKB-UniRule"/>
</dbReference>